<dbReference type="AlphaFoldDB" id="A0A3B0VNK2"/>
<reference evidence="1" key="1">
    <citation type="submission" date="2018-06" db="EMBL/GenBank/DDBJ databases">
        <authorList>
            <person name="Zhirakovskaya E."/>
        </authorList>
    </citation>
    <scope>NUCLEOTIDE SEQUENCE</scope>
</reference>
<gene>
    <name evidence="1" type="ORF">MNBD_GAMMA01-856</name>
</gene>
<evidence type="ECO:0000313" key="1">
    <source>
        <dbReference type="EMBL" id="VAW39927.1"/>
    </source>
</evidence>
<organism evidence="1">
    <name type="scientific">hydrothermal vent metagenome</name>
    <dbReference type="NCBI Taxonomy" id="652676"/>
    <lineage>
        <taxon>unclassified sequences</taxon>
        <taxon>metagenomes</taxon>
        <taxon>ecological metagenomes</taxon>
    </lineage>
</organism>
<accession>A0A3B0VNK2</accession>
<proteinExistence type="predicted"/>
<dbReference type="EMBL" id="UOEW01000251">
    <property type="protein sequence ID" value="VAW39927.1"/>
    <property type="molecule type" value="Genomic_DNA"/>
</dbReference>
<sequence length="52" mass="6102">MNKKFPVYRDANQLIIETKITVKQFSRYHKYTLGSEMRICANSRSHAQRGNA</sequence>
<name>A0A3B0VNK2_9ZZZZ</name>
<protein>
    <submittedName>
        <fullName evidence="1">Uncharacterized protein</fullName>
    </submittedName>
</protein>